<comment type="caution">
    <text evidence="8">The sequence shown here is derived from an EMBL/GenBank/DDBJ whole genome shotgun (WGS) entry which is preliminary data.</text>
</comment>
<dbReference type="Proteomes" id="UP000811619">
    <property type="component" value="Unassembled WGS sequence"/>
</dbReference>
<feature type="domain" description="MARVEL" evidence="7">
    <location>
        <begin position="6"/>
        <end position="136"/>
    </location>
</feature>
<name>A0A8K0J1Q5_9HYPO</name>
<sequence>MLRTPLRIWSMVNHLLVWISAIIVTGILSWVISVEPFGSSYGNRTRILYQECIAVITLALWTVGMFLPLIGRYRGHLWPVNLIFSYLWLTSFIFSTQDWAGGRCRFVGPVFGRCGRKRTVMAFNFVAFFFLMVNVFVEEVLHRTRRDADEPGVTKSRPAGASDTTAVRNGRDNPVV</sequence>
<keyword evidence="9" id="KW-1185">Reference proteome</keyword>
<evidence type="ECO:0000256" key="5">
    <source>
        <dbReference type="SAM" id="MobiDB-lite"/>
    </source>
</evidence>
<dbReference type="EMBL" id="SRPY01001413">
    <property type="protein sequence ID" value="KAG5913179.1"/>
    <property type="molecule type" value="Genomic_DNA"/>
</dbReference>
<feature type="region of interest" description="Disordered" evidence="5">
    <location>
        <begin position="148"/>
        <end position="176"/>
    </location>
</feature>
<evidence type="ECO:0000313" key="8">
    <source>
        <dbReference type="EMBL" id="KAG5913179.1"/>
    </source>
</evidence>
<organism evidence="8 9">
    <name type="scientific">Claviceps africana</name>
    <dbReference type="NCBI Taxonomy" id="83212"/>
    <lineage>
        <taxon>Eukaryota</taxon>
        <taxon>Fungi</taxon>
        <taxon>Dikarya</taxon>
        <taxon>Ascomycota</taxon>
        <taxon>Pezizomycotina</taxon>
        <taxon>Sordariomycetes</taxon>
        <taxon>Hypocreomycetidae</taxon>
        <taxon>Hypocreales</taxon>
        <taxon>Clavicipitaceae</taxon>
        <taxon>Claviceps</taxon>
    </lineage>
</organism>
<feature type="transmembrane region" description="Helical" evidence="6">
    <location>
        <begin position="47"/>
        <end position="70"/>
    </location>
</feature>
<protein>
    <recommendedName>
        <fullName evidence="7">MARVEL domain-containing protein</fullName>
    </recommendedName>
</protein>
<dbReference type="GO" id="GO:0016020">
    <property type="term" value="C:membrane"/>
    <property type="evidence" value="ECO:0007669"/>
    <property type="project" value="UniProtKB-SubCell"/>
</dbReference>
<dbReference type="PANTHER" id="PTHR39608:SF2">
    <property type="entry name" value="MARVEL DOMAIN-CONTAINING PROTEIN"/>
    <property type="match status" value="1"/>
</dbReference>
<dbReference type="Pfam" id="PF01284">
    <property type="entry name" value="MARVEL"/>
    <property type="match status" value="1"/>
</dbReference>
<comment type="subcellular location">
    <subcellularLocation>
        <location evidence="1">Membrane</location>
        <topology evidence="1">Multi-pass membrane protein</topology>
    </subcellularLocation>
</comment>
<keyword evidence="4 6" id="KW-0472">Membrane</keyword>
<evidence type="ECO:0000256" key="1">
    <source>
        <dbReference type="ARBA" id="ARBA00004141"/>
    </source>
</evidence>
<feature type="transmembrane region" description="Helical" evidence="6">
    <location>
        <begin position="120"/>
        <end position="137"/>
    </location>
</feature>
<gene>
    <name evidence="8" type="ORF">E4U42_001390</name>
</gene>
<keyword evidence="2 6" id="KW-0812">Transmembrane</keyword>
<dbReference type="AlphaFoldDB" id="A0A8K0J1Q5"/>
<accession>A0A8K0J1Q5</accession>
<proteinExistence type="predicted"/>
<evidence type="ECO:0000256" key="2">
    <source>
        <dbReference type="ARBA" id="ARBA00022692"/>
    </source>
</evidence>
<evidence type="ECO:0000313" key="9">
    <source>
        <dbReference type="Proteomes" id="UP000811619"/>
    </source>
</evidence>
<keyword evidence="3 6" id="KW-1133">Transmembrane helix</keyword>
<feature type="transmembrane region" description="Helical" evidence="6">
    <location>
        <begin position="82"/>
        <end position="100"/>
    </location>
</feature>
<evidence type="ECO:0000256" key="3">
    <source>
        <dbReference type="ARBA" id="ARBA00022989"/>
    </source>
</evidence>
<feature type="transmembrane region" description="Helical" evidence="6">
    <location>
        <begin position="12"/>
        <end position="32"/>
    </location>
</feature>
<reference evidence="8" key="1">
    <citation type="journal article" date="2020" name="bioRxiv">
        <title>Whole genome comparisons of ergot fungi reveals the divergence and evolution of species within the genus Claviceps are the result of varying mechanisms driving genome evolution and host range expansion.</title>
        <authorList>
            <person name="Wyka S.A."/>
            <person name="Mondo S.J."/>
            <person name="Liu M."/>
            <person name="Dettman J."/>
            <person name="Nalam V."/>
            <person name="Broders K.D."/>
        </authorList>
    </citation>
    <scope>NUCLEOTIDE SEQUENCE</scope>
    <source>
        <strain evidence="8">CCC 489</strain>
    </source>
</reference>
<dbReference type="PANTHER" id="PTHR39608">
    <property type="entry name" value="INTEGRAL MEMBRANE PROTEIN (AFU_ORTHOLOGUE AFUA_5G08640)"/>
    <property type="match status" value="1"/>
</dbReference>
<evidence type="ECO:0000259" key="7">
    <source>
        <dbReference type="Pfam" id="PF01284"/>
    </source>
</evidence>
<dbReference type="OrthoDB" id="20872at2759"/>
<evidence type="ECO:0000256" key="6">
    <source>
        <dbReference type="SAM" id="Phobius"/>
    </source>
</evidence>
<dbReference type="InterPro" id="IPR008253">
    <property type="entry name" value="Marvel"/>
</dbReference>
<evidence type="ECO:0000256" key="4">
    <source>
        <dbReference type="ARBA" id="ARBA00023136"/>
    </source>
</evidence>